<accession>A0A371EZY2</accession>
<sequence length="112" mass="12676">MSTPSGQQAVINSILLRGIDDDGLEYDGFCNRWRIDGQDSSSNETPDLEYGKQHVTIRNKRSRHIPSVDTIGNLRLENQLTELTSLVRQLVVRQYQPSAQVKVYGICTSMDH</sequence>
<keyword evidence="2" id="KW-1185">Reference proteome</keyword>
<reference evidence="1" key="1">
    <citation type="submission" date="2018-05" db="EMBL/GenBank/DDBJ databases">
        <title>Draft genome of Mucuna pruriens seed.</title>
        <authorList>
            <person name="Nnadi N.E."/>
            <person name="Vos R."/>
            <person name="Hasami M.H."/>
            <person name="Devisetty U.K."/>
            <person name="Aguiy J.C."/>
        </authorList>
    </citation>
    <scope>NUCLEOTIDE SEQUENCE [LARGE SCALE GENOMIC DNA]</scope>
    <source>
        <strain evidence="1">JCA_2017</strain>
    </source>
</reference>
<dbReference type="AlphaFoldDB" id="A0A371EZY2"/>
<organism evidence="1 2">
    <name type="scientific">Mucuna pruriens</name>
    <name type="common">Velvet bean</name>
    <name type="synonym">Dolichos pruriens</name>
    <dbReference type="NCBI Taxonomy" id="157652"/>
    <lineage>
        <taxon>Eukaryota</taxon>
        <taxon>Viridiplantae</taxon>
        <taxon>Streptophyta</taxon>
        <taxon>Embryophyta</taxon>
        <taxon>Tracheophyta</taxon>
        <taxon>Spermatophyta</taxon>
        <taxon>Magnoliopsida</taxon>
        <taxon>eudicotyledons</taxon>
        <taxon>Gunneridae</taxon>
        <taxon>Pentapetalae</taxon>
        <taxon>rosids</taxon>
        <taxon>fabids</taxon>
        <taxon>Fabales</taxon>
        <taxon>Fabaceae</taxon>
        <taxon>Papilionoideae</taxon>
        <taxon>50 kb inversion clade</taxon>
        <taxon>NPAAA clade</taxon>
        <taxon>indigoferoid/millettioid clade</taxon>
        <taxon>Phaseoleae</taxon>
        <taxon>Mucuna</taxon>
    </lineage>
</organism>
<evidence type="ECO:0000313" key="2">
    <source>
        <dbReference type="Proteomes" id="UP000257109"/>
    </source>
</evidence>
<dbReference type="Proteomes" id="UP000257109">
    <property type="component" value="Unassembled WGS sequence"/>
</dbReference>
<comment type="caution">
    <text evidence="1">The sequence shown here is derived from an EMBL/GenBank/DDBJ whole genome shotgun (WGS) entry which is preliminary data.</text>
</comment>
<evidence type="ECO:0000313" key="1">
    <source>
        <dbReference type="EMBL" id="RDX71606.1"/>
    </source>
</evidence>
<protein>
    <submittedName>
        <fullName evidence="1">Uncharacterized protein</fullName>
    </submittedName>
</protein>
<dbReference type="OrthoDB" id="999762at2759"/>
<gene>
    <name evidence="1" type="ORF">CR513_49022</name>
</gene>
<proteinExistence type="predicted"/>
<dbReference type="EMBL" id="QJKJ01011260">
    <property type="protein sequence ID" value="RDX71606.1"/>
    <property type="molecule type" value="Genomic_DNA"/>
</dbReference>
<feature type="non-terminal residue" evidence="1">
    <location>
        <position position="1"/>
    </location>
</feature>
<name>A0A371EZY2_MUCPR</name>